<sequence>MLTEKQRDCPYCHGAKRISDALIYQHSRQILMLESNSLTYTLVLPKGRIYEVQQYINYCPMCGRPLNEEEE</sequence>
<accession>A0AAE5J632</accession>
<comment type="caution">
    <text evidence="1">The sequence shown here is derived from an EMBL/GenBank/DDBJ whole genome shotgun (WGS) entry which is preliminary data.</text>
</comment>
<organism evidence="1 2">
    <name type="scientific">Limosilactobacillus reuteri</name>
    <name type="common">Lactobacillus reuteri</name>
    <dbReference type="NCBI Taxonomy" id="1598"/>
    <lineage>
        <taxon>Bacteria</taxon>
        <taxon>Bacillati</taxon>
        <taxon>Bacillota</taxon>
        <taxon>Bacilli</taxon>
        <taxon>Lactobacillales</taxon>
        <taxon>Lactobacillaceae</taxon>
        <taxon>Limosilactobacillus</taxon>
    </lineage>
</organism>
<evidence type="ECO:0000313" key="2">
    <source>
        <dbReference type="Proteomes" id="UP000194219"/>
    </source>
</evidence>
<dbReference type="AlphaFoldDB" id="A0AAE5J632"/>
<name>A0AAE5J632_LIMRT</name>
<evidence type="ECO:0000313" key="1">
    <source>
        <dbReference type="EMBL" id="OTA83679.1"/>
    </source>
</evidence>
<reference evidence="1 2" key="1">
    <citation type="submission" date="2016-09" db="EMBL/GenBank/DDBJ databases">
        <title>Lactobacillus reuteri KLR3006, genome sequencing and assembly.</title>
        <authorList>
            <person name="Lee J.-Y."/>
            <person name="Kim E.B."/>
            <person name="Choi Y.-J."/>
        </authorList>
    </citation>
    <scope>NUCLEOTIDE SEQUENCE [LARGE SCALE GENOMIC DNA]</scope>
    <source>
        <strain evidence="1 2">KLR3006</strain>
    </source>
</reference>
<dbReference type="EMBL" id="MIMV01000209">
    <property type="protein sequence ID" value="OTA83679.1"/>
    <property type="molecule type" value="Genomic_DNA"/>
</dbReference>
<gene>
    <name evidence="1" type="ORF">BHL83_07835</name>
</gene>
<protein>
    <submittedName>
        <fullName evidence="1">Uncharacterized protein</fullName>
    </submittedName>
</protein>
<dbReference type="Proteomes" id="UP000194219">
    <property type="component" value="Unassembled WGS sequence"/>
</dbReference>
<proteinExistence type="predicted"/>